<dbReference type="InterPro" id="IPR012338">
    <property type="entry name" value="Beta-lactam/transpept-like"/>
</dbReference>
<dbReference type="Gene3D" id="3.40.710.10">
    <property type="entry name" value="DD-peptidase/beta-lactamase superfamily"/>
    <property type="match status" value="1"/>
</dbReference>
<dbReference type="SUPFAM" id="SSF53955">
    <property type="entry name" value="Lysozyme-like"/>
    <property type="match status" value="1"/>
</dbReference>
<dbReference type="RefSeq" id="WP_284255199.1">
    <property type="nucleotide sequence ID" value="NZ_BSVB01000001.1"/>
</dbReference>
<dbReference type="PANTHER" id="PTHR32282">
    <property type="entry name" value="BINDING PROTEIN TRANSPEPTIDASE, PUTATIVE-RELATED"/>
    <property type="match status" value="1"/>
</dbReference>
<keyword evidence="10" id="KW-0472">Membrane</keyword>
<name>A0ABQ6K7Q9_9MICO</name>
<comment type="catalytic activity">
    <reaction evidence="8">
        <text>[GlcNAc-(1-&gt;4)-Mur2Ac(oyl-L-Ala-gamma-D-Glu-L-Lys-D-Ala-D-Ala)](n)-di-trans,octa-cis-undecaprenyl diphosphate + beta-D-GlcNAc-(1-&gt;4)-Mur2Ac(oyl-L-Ala-gamma-D-Glu-L-Lys-D-Ala-D-Ala)-di-trans,octa-cis-undecaprenyl diphosphate = [GlcNAc-(1-&gt;4)-Mur2Ac(oyl-L-Ala-gamma-D-Glu-L-Lys-D-Ala-D-Ala)](n+1)-di-trans,octa-cis-undecaprenyl diphosphate + di-trans,octa-cis-undecaprenyl diphosphate + H(+)</text>
        <dbReference type="Rhea" id="RHEA:23708"/>
        <dbReference type="Rhea" id="RHEA-COMP:9602"/>
        <dbReference type="Rhea" id="RHEA-COMP:9603"/>
        <dbReference type="ChEBI" id="CHEBI:15378"/>
        <dbReference type="ChEBI" id="CHEBI:58405"/>
        <dbReference type="ChEBI" id="CHEBI:60033"/>
        <dbReference type="ChEBI" id="CHEBI:78435"/>
        <dbReference type="EC" id="2.4.99.28"/>
    </reaction>
</comment>
<evidence type="ECO:0000313" key="13">
    <source>
        <dbReference type="EMBL" id="GMA96673.1"/>
    </source>
</evidence>
<evidence type="ECO:0000256" key="5">
    <source>
        <dbReference type="ARBA" id="ARBA00022801"/>
    </source>
</evidence>
<keyword evidence="10" id="KW-1133">Transmembrane helix</keyword>
<gene>
    <name evidence="13" type="ORF">GCM10025881_34970</name>
</gene>
<proteinExistence type="predicted"/>
<feature type="transmembrane region" description="Helical" evidence="10">
    <location>
        <begin position="12"/>
        <end position="38"/>
    </location>
</feature>
<feature type="compositionally biased region" description="Basic residues" evidence="9">
    <location>
        <begin position="733"/>
        <end position="744"/>
    </location>
</feature>
<feature type="region of interest" description="Disordered" evidence="9">
    <location>
        <begin position="681"/>
        <end position="825"/>
    </location>
</feature>
<evidence type="ECO:0000256" key="10">
    <source>
        <dbReference type="SAM" id="Phobius"/>
    </source>
</evidence>
<keyword evidence="10" id="KW-0812">Transmembrane</keyword>
<comment type="caution">
    <text evidence="13">The sequence shown here is derived from an EMBL/GenBank/DDBJ whole genome shotgun (WGS) entry which is preliminary data.</text>
</comment>
<evidence type="ECO:0000256" key="1">
    <source>
        <dbReference type="ARBA" id="ARBA00022645"/>
    </source>
</evidence>
<sequence length="825" mass="85406">MADRRAGVGRLISGAVGMIVFSAMAGVLVALLALPAIAVGGVTTSNTVGVFDSLPEYIELSQQHEANEVLAKNPDGSDFHIATLYDQNRQSLPLDQISDNLKLAAVAGEDRRYYEHGGVDLQSVVRAAIGQLAHTSTSGASTITMQLVRQLRFQAAANEVGVSDDQRRADIRAAVYPDLGRKVEEMKFAIGLEKKYSKPQILDAYLNIVGMGGNTYGVEAAAEQYFSTTADKVTIAQAASLIAIVQNPSKNSLGDPHNYADNQARRNVILGFMEAAGYITHARYLEAKAQKVDAKYVKLSAPKRGCLYATPGYQFICDLADRTIRLGEVPSIGDTPETAVQGLKQGGYKIYVSVQPAMQDAGNAAIKHFAPANETRFALGAAAATVQPGTGRILMEVQNKDFSNLPTDPKLSPYDRSRTQTTTAINLAEDAAHGGGSGYQPGSSYKPYTLLSFLAAGHTLGETFNASVTQFQPSKYPASCAPNGGPVYKVTNDEANEVGPMTVTQGTARSVNTIFMQMGEKVDQCKTVAIAKSLGVHNSSDTPDHPDPLGTLPSCVIGACQTIAPITQAAAYAALADGGTFCEPIIVDKVVDAEGNVLAGQDGACAPSPLLTPDVVNTAVYAMQQVFVGRGTAILANPKDGTTYMGKTGTTDFSHQTWTVGSSRFASTALWVGNIIGPRATRLPNSSCARSGSEASRRPACATTSSRRSRRRSTRNRASAAAASAAGAGPARPSHRAAQRRRGHPAPGGGGGTPGGGGGHGGGGGPGGGGGGPGGGGPGGGGGGPTGDPTPPPRRTAEAARTDGSSLFPLPHRTSPVSFTAGAHA</sequence>
<evidence type="ECO:0000259" key="12">
    <source>
        <dbReference type="Pfam" id="PF00912"/>
    </source>
</evidence>
<keyword evidence="4" id="KW-0808">Transferase</keyword>
<keyword evidence="1 13" id="KW-0121">Carboxypeptidase</keyword>
<dbReference type="Gene3D" id="1.10.3810.10">
    <property type="entry name" value="Biosynthetic peptidoglycan transglycosylase-like"/>
    <property type="match status" value="1"/>
</dbReference>
<dbReference type="InterPro" id="IPR023346">
    <property type="entry name" value="Lysozyme-like_dom_sf"/>
</dbReference>
<feature type="compositionally biased region" description="Gly residues" evidence="9">
    <location>
        <begin position="746"/>
        <end position="786"/>
    </location>
</feature>
<dbReference type="PANTHER" id="PTHR32282:SF33">
    <property type="entry name" value="PEPTIDOGLYCAN GLYCOSYLTRANSFERASE"/>
    <property type="match status" value="1"/>
</dbReference>
<keyword evidence="3" id="KW-0328">Glycosyltransferase</keyword>
<dbReference type="SUPFAM" id="SSF56601">
    <property type="entry name" value="beta-lactamase/transpeptidase-like"/>
    <property type="match status" value="1"/>
</dbReference>
<accession>A0ABQ6K7Q9</accession>
<feature type="compositionally biased region" description="Low complexity" evidence="9">
    <location>
        <begin position="716"/>
        <end position="732"/>
    </location>
</feature>
<comment type="catalytic activity">
    <reaction evidence="7">
        <text>Preferential cleavage: (Ac)2-L-Lys-D-Ala-|-D-Ala. Also transpeptidation of peptidyl-alanyl moieties that are N-acyl substituents of D-alanine.</text>
        <dbReference type="EC" id="3.4.16.4"/>
    </reaction>
</comment>
<keyword evidence="14" id="KW-1185">Reference proteome</keyword>
<dbReference type="InterPro" id="IPR001264">
    <property type="entry name" value="Glyco_trans_51"/>
</dbReference>
<keyword evidence="2" id="KW-0645">Protease</keyword>
<dbReference type="InterPro" id="IPR050396">
    <property type="entry name" value="Glycosyltr_51/Transpeptidase"/>
</dbReference>
<evidence type="ECO:0000259" key="11">
    <source>
        <dbReference type="Pfam" id="PF00905"/>
    </source>
</evidence>
<keyword evidence="5" id="KW-0378">Hydrolase</keyword>
<dbReference type="InterPro" id="IPR001460">
    <property type="entry name" value="PCN-bd_Tpept"/>
</dbReference>
<evidence type="ECO:0000256" key="8">
    <source>
        <dbReference type="ARBA" id="ARBA00049902"/>
    </source>
</evidence>
<protein>
    <submittedName>
        <fullName evidence="13">Carboxypeptidase</fullName>
    </submittedName>
</protein>
<evidence type="ECO:0000256" key="9">
    <source>
        <dbReference type="SAM" id="MobiDB-lite"/>
    </source>
</evidence>
<evidence type="ECO:0000256" key="4">
    <source>
        <dbReference type="ARBA" id="ARBA00022679"/>
    </source>
</evidence>
<evidence type="ECO:0000256" key="3">
    <source>
        <dbReference type="ARBA" id="ARBA00022676"/>
    </source>
</evidence>
<evidence type="ECO:0000256" key="7">
    <source>
        <dbReference type="ARBA" id="ARBA00034000"/>
    </source>
</evidence>
<feature type="domain" description="Penicillin-binding protein transpeptidase" evidence="11">
    <location>
        <begin position="385"/>
        <end position="655"/>
    </location>
</feature>
<evidence type="ECO:0000256" key="6">
    <source>
        <dbReference type="ARBA" id="ARBA00023268"/>
    </source>
</evidence>
<dbReference type="EMBL" id="BSVB01000001">
    <property type="protein sequence ID" value="GMA96673.1"/>
    <property type="molecule type" value="Genomic_DNA"/>
</dbReference>
<feature type="compositionally biased region" description="Polar residues" evidence="9">
    <location>
        <begin position="683"/>
        <end position="694"/>
    </location>
</feature>
<feature type="domain" description="Glycosyl transferase family 51" evidence="12">
    <location>
        <begin position="81"/>
        <end position="273"/>
    </location>
</feature>
<evidence type="ECO:0000256" key="2">
    <source>
        <dbReference type="ARBA" id="ARBA00022670"/>
    </source>
</evidence>
<dbReference type="InterPro" id="IPR036950">
    <property type="entry name" value="PBP_transglycosylase"/>
</dbReference>
<reference evidence="14" key="1">
    <citation type="journal article" date="2019" name="Int. J. Syst. Evol. Microbiol.">
        <title>The Global Catalogue of Microorganisms (GCM) 10K type strain sequencing project: providing services to taxonomists for standard genome sequencing and annotation.</title>
        <authorList>
            <consortium name="The Broad Institute Genomics Platform"/>
            <consortium name="The Broad Institute Genome Sequencing Center for Infectious Disease"/>
            <person name="Wu L."/>
            <person name="Ma J."/>
        </authorList>
    </citation>
    <scope>NUCLEOTIDE SEQUENCE [LARGE SCALE GENOMIC DNA]</scope>
    <source>
        <strain evidence="14">NBRC 108894</strain>
    </source>
</reference>
<organism evidence="13 14">
    <name type="scientific">Pseudolysinimonas kribbensis</name>
    <dbReference type="NCBI Taxonomy" id="433641"/>
    <lineage>
        <taxon>Bacteria</taxon>
        <taxon>Bacillati</taxon>
        <taxon>Actinomycetota</taxon>
        <taxon>Actinomycetes</taxon>
        <taxon>Micrococcales</taxon>
        <taxon>Microbacteriaceae</taxon>
        <taxon>Pseudolysinimonas</taxon>
    </lineage>
</organism>
<dbReference type="Pfam" id="PF00912">
    <property type="entry name" value="Transgly"/>
    <property type="match status" value="1"/>
</dbReference>
<dbReference type="Pfam" id="PF00905">
    <property type="entry name" value="Transpeptidase"/>
    <property type="match status" value="1"/>
</dbReference>
<dbReference type="GO" id="GO:0004180">
    <property type="term" value="F:carboxypeptidase activity"/>
    <property type="evidence" value="ECO:0007669"/>
    <property type="project" value="UniProtKB-KW"/>
</dbReference>
<keyword evidence="6" id="KW-0511">Multifunctional enzyme</keyword>
<evidence type="ECO:0000313" key="14">
    <source>
        <dbReference type="Proteomes" id="UP001157034"/>
    </source>
</evidence>
<dbReference type="Proteomes" id="UP001157034">
    <property type="component" value="Unassembled WGS sequence"/>
</dbReference>